<evidence type="ECO:0000313" key="2">
    <source>
        <dbReference type="Proteomes" id="UP000036908"/>
    </source>
</evidence>
<dbReference type="Pfam" id="PF02635">
    <property type="entry name" value="DsrE"/>
    <property type="match status" value="1"/>
</dbReference>
<dbReference type="PATRIC" id="fig|1566026.4.peg.1351"/>
<dbReference type="EMBL" id="JSVA01000018">
    <property type="protein sequence ID" value="KOF01694.1"/>
    <property type="molecule type" value="Genomic_DNA"/>
</dbReference>
<name>A0A0L8AH23_9BACT</name>
<dbReference type="PANTHER" id="PTHR37691:SF1">
    <property type="entry name" value="BLR3518 PROTEIN"/>
    <property type="match status" value="1"/>
</dbReference>
<dbReference type="InterPro" id="IPR027396">
    <property type="entry name" value="DsrEFH-like"/>
</dbReference>
<gene>
    <name evidence="1" type="ORF">OB69_15165</name>
</gene>
<sequence length="180" mass="19610">MTNLNKYLFAFAALLIVNIGFSQEKINPIIKGYGGIIDAPFAVEKPDPKLEYKIVIDIATGDADPKAVMYSLENVARLLNLHAMGGVPAKNMKVVLAIHGQAIWSTLDNDTYRAKYGVDNPHIPLFKELEGAGVKLFACSQSILGRDIDHTKLAPGIKVATSMLSTLTTYQLKGYAALKF</sequence>
<dbReference type="PANTHER" id="PTHR37691">
    <property type="entry name" value="BLR3518 PROTEIN"/>
    <property type="match status" value="1"/>
</dbReference>
<accession>A0A0L8AH23</accession>
<dbReference type="OrthoDB" id="7206705at2"/>
<protein>
    <submittedName>
        <fullName evidence="1">Uncharacterized protein</fullName>
    </submittedName>
</protein>
<proteinExistence type="predicted"/>
<reference evidence="2" key="1">
    <citation type="submission" date="2014-11" db="EMBL/GenBank/DDBJ databases">
        <title>Genome sequencing of Roseivirga sp. D-25.</title>
        <authorList>
            <person name="Selvaratnam C."/>
            <person name="Thevarajoo S."/>
            <person name="Goh K.M."/>
            <person name="Eee R."/>
            <person name="Chan K.-G."/>
            <person name="Chong C.S."/>
        </authorList>
    </citation>
    <scope>NUCLEOTIDE SEQUENCE [LARGE SCALE GENOMIC DNA]</scope>
    <source>
        <strain evidence="2">D-25</strain>
    </source>
</reference>
<dbReference type="Gene3D" id="3.40.1260.10">
    <property type="entry name" value="DsrEFH-like"/>
    <property type="match status" value="1"/>
</dbReference>
<dbReference type="SUPFAM" id="SSF75169">
    <property type="entry name" value="DsrEFH-like"/>
    <property type="match status" value="1"/>
</dbReference>
<comment type="caution">
    <text evidence="1">The sequence shown here is derived from an EMBL/GenBank/DDBJ whole genome shotgun (WGS) entry which is preliminary data.</text>
</comment>
<dbReference type="Proteomes" id="UP000036908">
    <property type="component" value="Unassembled WGS sequence"/>
</dbReference>
<dbReference type="RefSeq" id="WP_071426800.1">
    <property type="nucleotide sequence ID" value="NZ_JSVA01000018.1"/>
</dbReference>
<dbReference type="AlphaFoldDB" id="A0A0L8AH23"/>
<keyword evidence="2" id="KW-1185">Reference proteome</keyword>
<organism evidence="1 2">
    <name type="scientific">Roseivirga seohaensis subsp. aquiponti</name>
    <dbReference type="NCBI Taxonomy" id="1566026"/>
    <lineage>
        <taxon>Bacteria</taxon>
        <taxon>Pseudomonadati</taxon>
        <taxon>Bacteroidota</taxon>
        <taxon>Cytophagia</taxon>
        <taxon>Cytophagales</taxon>
        <taxon>Roseivirgaceae</taxon>
        <taxon>Roseivirga</taxon>
    </lineage>
</organism>
<dbReference type="InterPro" id="IPR003787">
    <property type="entry name" value="Sulphur_relay_DsrE/F-like"/>
</dbReference>
<evidence type="ECO:0000313" key="1">
    <source>
        <dbReference type="EMBL" id="KOF01694.1"/>
    </source>
</evidence>